<proteinExistence type="predicted"/>
<comment type="caution">
    <text evidence="2">The sequence shown here is derived from an EMBL/GenBank/DDBJ whole genome shotgun (WGS) entry which is preliminary data.</text>
</comment>
<name>A0ABQ8GXN7_9PEZI</name>
<protein>
    <submittedName>
        <fullName evidence="2">Uncharacterized protein</fullName>
    </submittedName>
</protein>
<evidence type="ECO:0000313" key="2">
    <source>
        <dbReference type="EMBL" id="KAH7065112.1"/>
    </source>
</evidence>
<reference evidence="2 3" key="1">
    <citation type="journal article" date="2021" name="Nat. Commun.">
        <title>Genetic determinants of endophytism in the Arabidopsis root mycobiome.</title>
        <authorList>
            <person name="Mesny F."/>
            <person name="Miyauchi S."/>
            <person name="Thiergart T."/>
            <person name="Pickel B."/>
            <person name="Atanasova L."/>
            <person name="Karlsson M."/>
            <person name="Huettel B."/>
            <person name="Barry K.W."/>
            <person name="Haridas S."/>
            <person name="Chen C."/>
            <person name="Bauer D."/>
            <person name="Andreopoulos W."/>
            <person name="Pangilinan J."/>
            <person name="LaButti K."/>
            <person name="Riley R."/>
            <person name="Lipzen A."/>
            <person name="Clum A."/>
            <person name="Drula E."/>
            <person name="Henrissat B."/>
            <person name="Kohler A."/>
            <person name="Grigoriev I.V."/>
            <person name="Martin F.M."/>
            <person name="Hacquard S."/>
        </authorList>
    </citation>
    <scope>NUCLEOTIDE SEQUENCE [LARGE SCALE GENOMIC DNA]</scope>
    <source>
        <strain evidence="2 3">MPI-SDFR-AT-0080</strain>
    </source>
</reference>
<evidence type="ECO:0000313" key="3">
    <source>
        <dbReference type="Proteomes" id="UP000774617"/>
    </source>
</evidence>
<sequence>MAIPKTWHLGFCRAKSQLCQEISLHNSGKGPSGDFTAAERSSSLGHEETQPEFDNFLGDFEDIHPGKIIPNPETRPYERWTVKISGQPDEWKRWNLVSHTNLVFVNTDGLAQDKLLFELGLPTRELIRKVLDSDAPLCSLDDKDKVPTAVGRRIVYDGLVHWLNLKADAEKALSEHLRVYGPEDFAALPEGRLQKHERNEFWGLCSDSSKEVLRWTWSRLPNGKFQNYGWRGVLSCVATLDAKDLDLGKADDVRLT</sequence>
<keyword evidence="3" id="KW-1185">Reference proteome</keyword>
<gene>
    <name evidence="2" type="ORF">B0J12DRAFT_25339</name>
</gene>
<feature type="region of interest" description="Disordered" evidence="1">
    <location>
        <begin position="29"/>
        <end position="49"/>
    </location>
</feature>
<accession>A0ABQ8GXN7</accession>
<dbReference type="EMBL" id="JAGTJR010000001">
    <property type="protein sequence ID" value="KAH7065112.1"/>
    <property type="molecule type" value="Genomic_DNA"/>
</dbReference>
<organism evidence="2 3">
    <name type="scientific">Macrophomina phaseolina</name>
    <dbReference type="NCBI Taxonomy" id="35725"/>
    <lineage>
        <taxon>Eukaryota</taxon>
        <taxon>Fungi</taxon>
        <taxon>Dikarya</taxon>
        <taxon>Ascomycota</taxon>
        <taxon>Pezizomycotina</taxon>
        <taxon>Dothideomycetes</taxon>
        <taxon>Dothideomycetes incertae sedis</taxon>
        <taxon>Botryosphaeriales</taxon>
        <taxon>Botryosphaeriaceae</taxon>
        <taxon>Macrophomina</taxon>
    </lineage>
</organism>
<dbReference type="Proteomes" id="UP000774617">
    <property type="component" value="Unassembled WGS sequence"/>
</dbReference>
<evidence type="ECO:0000256" key="1">
    <source>
        <dbReference type="SAM" id="MobiDB-lite"/>
    </source>
</evidence>